<keyword evidence="2" id="KW-0378">Hydrolase</keyword>
<dbReference type="InterPro" id="IPR022742">
    <property type="entry name" value="Hydrolase_4"/>
</dbReference>
<gene>
    <name evidence="2" type="ORF">DN068_02955</name>
</gene>
<name>A0A2W2AGZ9_9BACT</name>
<accession>A0A2W2AGZ9</accession>
<evidence type="ECO:0000313" key="3">
    <source>
        <dbReference type="Proteomes" id="UP000248745"/>
    </source>
</evidence>
<evidence type="ECO:0000259" key="1">
    <source>
        <dbReference type="Pfam" id="PF12146"/>
    </source>
</evidence>
<dbReference type="InterPro" id="IPR000073">
    <property type="entry name" value="AB_hydrolase_1"/>
</dbReference>
<dbReference type="PANTHER" id="PTHR11614">
    <property type="entry name" value="PHOSPHOLIPASE-RELATED"/>
    <property type="match status" value="1"/>
</dbReference>
<dbReference type="InterPro" id="IPR051044">
    <property type="entry name" value="MAG_DAG_Lipase"/>
</dbReference>
<dbReference type="PRINTS" id="PR00111">
    <property type="entry name" value="ABHYDROLASE"/>
</dbReference>
<dbReference type="EMBL" id="QKTW01000003">
    <property type="protein sequence ID" value="PZF74551.1"/>
    <property type="molecule type" value="Genomic_DNA"/>
</dbReference>
<comment type="caution">
    <text evidence="2">The sequence shown here is derived from an EMBL/GenBank/DDBJ whole genome shotgun (WGS) entry which is preliminary data.</text>
</comment>
<sequence length="272" mass="30570">MNTFQWFFKGVRLAGSTWEPETIDRVIIIVHGIGEHMGRYDYLARHFIKQNYLVTGLDQYGHGNSEGKRGTTKGFDFYFDCLDAFIHYVKEEWGKPVVVYGHSMGGGILAGYLLKRQPQLLAAVLSAPALILASEPSLLLTKTVGVLSKLAPDYRISQGVDLNKISHLPEVVSSFKNDPLHFDKVSLQLAYEMVQNGKWCIGHANLLQIPTLLIHGDADEFTSIKGSDQFAANAPKQFISYKKWPGAFHELHAEPDRDEFLGFVEGWLSLMR</sequence>
<proteinExistence type="predicted"/>
<dbReference type="Gene3D" id="3.40.50.1820">
    <property type="entry name" value="alpha/beta hydrolase"/>
    <property type="match status" value="1"/>
</dbReference>
<dbReference type="Pfam" id="PF12146">
    <property type="entry name" value="Hydrolase_4"/>
    <property type="match status" value="1"/>
</dbReference>
<dbReference type="RefSeq" id="WP_110997391.1">
    <property type="nucleotide sequence ID" value="NZ_QKTW01000003.1"/>
</dbReference>
<dbReference type="Proteomes" id="UP000248745">
    <property type="component" value="Unassembled WGS sequence"/>
</dbReference>
<keyword evidence="3" id="KW-1185">Reference proteome</keyword>
<protein>
    <submittedName>
        <fullName evidence="2">Alpha/beta hydrolase</fullName>
    </submittedName>
</protein>
<organism evidence="2 3">
    <name type="scientific">Taibaiella soli</name>
    <dbReference type="NCBI Taxonomy" id="1649169"/>
    <lineage>
        <taxon>Bacteria</taxon>
        <taxon>Pseudomonadati</taxon>
        <taxon>Bacteroidota</taxon>
        <taxon>Chitinophagia</taxon>
        <taxon>Chitinophagales</taxon>
        <taxon>Chitinophagaceae</taxon>
        <taxon>Taibaiella</taxon>
    </lineage>
</organism>
<dbReference type="SUPFAM" id="SSF53474">
    <property type="entry name" value="alpha/beta-Hydrolases"/>
    <property type="match status" value="1"/>
</dbReference>
<evidence type="ECO:0000313" key="2">
    <source>
        <dbReference type="EMBL" id="PZF74551.1"/>
    </source>
</evidence>
<dbReference type="OrthoDB" id="9780932at2"/>
<dbReference type="InterPro" id="IPR029058">
    <property type="entry name" value="AB_hydrolase_fold"/>
</dbReference>
<reference evidence="2 3" key="1">
    <citation type="submission" date="2018-06" db="EMBL/GenBank/DDBJ databases">
        <title>Mucibacter soli gen. nov., sp. nov., a new member of the family Chitinophagaceae producing mucin.</title>
        <authorList>
            <person name="Kim M.-K."/>
            <person name="Park S."/>
            <person name="Kim T.-S."/>
            <person name="Joung Y."/>
            <person name="Han J.-H."/>
            <person name="Kim S.B."/>
        </authorList>
    </citation>
    <scope>NUCLEOTIDE SEQUENCE [LARGE SCALE GENOMIC DNA]</scope>
    <source>
        <strain evidence="2 3">R1-15</strain>
    </source>
</reference>
<dbReference type="GO" id="GO:0016787">
    <property type="term" value="F:hydrolase activity"/>
    <property type="evidence" value="ECO:0007669"/>
    <property type="project" value="UniProtKB-KW"/>
</dbReference>
<feature type="domain" description="Serine aminopeptidase S33" evidence="1">
    <location>
        <begin position="24"/>
        <end position="256"/>
    </location>
</feature>
<dbReference type="AlphaFoldDB" id="A0A2W2AGZ9"/>